<evidence type="ECO:0000313" key="1">
    <source>
        <dbReference type="EMBL" id="MBW4362790.1"/>
    </source>
</evidence>
<comment type="caution">
    <text evidence="1">The sequence shown here is derived from an EMBL/GenBank/DDBJ whole genome shotgun (WGS) entry which is preliminary data.</text>
</comment>
<reference evidence="1 2" key="1">
    <citation type="submission" date="2021-07" db="EMBL/GenBank/DDBJ databases">
        <title>Flavobacterium sp. nov. isolated from sediment on the Taihu Lake.</title>
        <authorList>
            <person name="Qu J.-H."/>
        </authorList>
    </citation>
    <scope>NUCLEOTIDE SEQUENCE [LARGE SCALE GENOMIC DNA]</scope>
    <source>
        <strain evidence="1 2">NAS39</strain>
    </source>
</reference>
<accession>A0ABS6Y1I5</accession>
<dbReference type="RefSeq" id="WP_219319257.1">
    <property type="nucleotide sequence ID" value="NZ_JAHWYN010000042.1"/>
</dbReference>
<keyword evidence="2" id="KW-1185">Reference proteome</keyword>
<protein>
    <submittedName>
        <fullName evidence="1">Uncharacterized protein</fullName>
    </submittedName>
</protein>
<dbReference type="Proteomes" id="UP000812031">
    <property type="component" value="Unassembled WGS sequence"/>
</dbReference>
<gene>
    <name evidence="1" type="ORF">KZH69_20100</name>
</gene>
<name>A0ABS6Y1I5_9FLAO</name>
<organism evidence="1 2">
    <name type="scientific">Flavobacterium taihuense</name>
    <dbReference type="NCBI Taxonomy" id="2857508"/>
    <lineage>
        <taxon>Bacteria</taxon>
        <taxon>Pseudomonadati</taxon>
        <taxon>Bacteroidota</taxon>
        <taxon>Flavobacteriia</taxon>
        <taxon>Flavobacteriales</taxon>
        <taxon>Flavobacteriaceae</taxon>
        <taxon>Flavobacterium</taxon>
    </lineage>
</organism>
<proteinExistence type="predicted"/>
<evidence type="ECO:0000313" key="2">
    <source>
        <dbReference type="Proteomes" id="UP000812031"/>
    </source>
</evidence>
<dbReference type="EMBL" id="JAHWYN010000042">
    <property type="protein sequence ID" value="MBW4362790.1"/>
    <property type="molecule type" value="Genomic_DNA"/>
</dbReference>
<sequence length="48" mass="5510">MNTIIIATQPILVCVSWSFDLSLLHQWQTFPLNGVSFPQLLHLIFLNV</sequence>